<dbReference type="EMBL" id="BMGZ01000001">
    <property type="protein sequence ID" value="GGH92301.1"/>
    <property type="molecule type" value="Genomic_DNA"/>
</dbReference>
<dbReference type="PROSITE" id="PS51077">
    <property type="entry name" value="HTH_ICLR"/>
    <property type="match status" value="1"/>
</dbReference>
<dbReference type="RefSeq" id="WP_155135959.1">
    <property type="nucleotide sequence ID" value="NZ_BMGZ01000001.1"/>
</dbReference>
<keyword evidence="3" id="KW-0804">Transcription</keyword>
<dbReference type="EMBL" id="VCJR02000001">
    <property type="protein sequence ID" value="NHK26427.1"/>
    <property type="molecule type" value="Genomic_DNA"/>
</dbReference>
<dbReference type="SUPFAM" id="SSF55781">
    <property type="entry name" value="GAF domain-like"/>
    <property type="match status" value="1"/>
</dbReference>
<dbReference type="GO" id="GO:0003700">
    <property type="term" value="F:DNA-binding transcription factor activity"/>
    <property type="evidence" value="ECO:0007669"/>
    <property type="project" value="TreeGrafter"/>
</dbReference>
<dbReference type="InterPro" id="IPR014757">
    <property type="entry name" value="Tscrpt_reg_IclR_C"/>
</dbReference>
<evidence type="ECO:0000313" key="9">
    <source>
        <dbReference type="Proteomes" id="UP000621856"/>
    </source>
</evidence>
<feature type="compositionally biased region" description="Low complexity" evidence="4">
    <location>
        <begin position="7"/>
        <end position="16"/>
    </location>
</feature>
<dbReference type="SUPFAM" id="SSF46785">
    <property type="entry name" value="Winged helix' DNA-binding domain"/>
    <property type="match status" value="1"/>
</dbReference>
<dbReference type="InterPro" id="IPR036388">
    <property type="entry name" value="WH-like_DNA-bd_sf"/>
</dbReference>
<dbReference type="Gene3D" id="1.10.10.10">
    <property type="entry name" value="Winged helix-like DNA-binding domain superfamily/Winged helix DNA-binding domain"/>
    <property type="match status" value="1"/>
</dbReference>
<dbReference type="Gene3D" id="3.30.450.40">
    <property type="match status" value="1"/>
</dbReference>
<evidence type="ECO:0000256" key="1">
    <source>
        <dbReference type="ARBA" id="ARBA00023015"/>
    </source>
</evidence>
<accession>A0A8J3A042</accession>
<dbReference type="InterPro" id="IPR005471">
    <property type="entry name" value="Tscrpt_reg_IclR_N"/>
</dbReference>
<dbReference type="PROSITE" id="PS51078">
    <property type="entry name" value="ICLR_ED"/>
    <property type="match status" value="1"/>
</dbReference>
<gene>
    <name evidence="8" type="ORF">FF098_000735</name>
    <name evidence="7" type="ORF">GCM10011355_01480</name>
</gene>
<dbReference type="InterPro" id="IPR036390">
    <property type="entry name" value="WH_DNA-bd_sf"/>
</dbReference>
<dbReference type="Pfam" id="PF09339">
    <property type="entry name" value="HTH_IclR"/>
    <property type="match status" value="1"/>
</dbReference>
<evidence type="ECO:0000259" key="5">
    <source>
        <dbReference type="PROSITE" id="PS51077"/>
    </source>
</evidence>
<reference evidence="7" key="3">
    <citation type="submission" date="2020-09" db="EMBL/GenBank/DDBJ databases">
        <authorList>
            <person name="Sun Q."/>
            <person name="Zhou Y."/>
        </authorList>
    </citation>
    <scope>NUCLEOTIDE SEQUENCE</scope>
    <source>
        <strain evidence="7">CGMCC 1.14984</strain>
    </source>
</reference>
<evidence type="ECO:0000313" key="7">
    <source>
        <dbReference type="EMBL" id="GGH92301.1"/>
    </source>
</evidence>
<dbReference type="InterPro" id="IPR029016">
    <property type="entry name" value="GAF-like_dom_sf"/>
</dbReference>
<proteinExistence type="predicted"/>
<reference evidence="8 10" key="2">
    <citation type="submission" date="2020-02" db="EMBL/GenBank/DDBJ databases">
        <title>Genome sequence of Parvularcula flava strain NH6-79.</title>
        <authorList>
            <person name="Abdul Karim M.H."/>
            <person name="Lam M.Q."/>
            <person name="Chen S.J."/>
            <person name="Yahya A."/>
            <person name="Shahir S."/>
            <person name="Shamsir M.S."/>
            <person name="Chong C.S."/>
        </authorList>
    </citation>
    <scope>NUCLEOTIDE SEQUENCE [LARGE SCALE GENOMIC DNA]</scope>
    <source>
        <strain evidence="8 10">NH6-79</strain>
    </source>
</reference>
<comment type="caution">
    <text evidence="7">The sequence shown here is derived from an EMBL/GenBank/DDBJ whole genome shotgun (WGS) entry which is preliminary data.</text>
</comment>
<feature type="region of interest" description="Disordered" evidence="4">
    <location>
        <begin position="1"/>
        <end position="27"/>
    </location>
</feature>
<dbReference type="Proteomes" id="UP000818603">
    <property type="component" value="Unassembled WGS sequence"/>
</dbReference>
<reference evidence="7" key="1">
    <citation type="journal article" date="2014" name="Int. J. Syst. Evol. Microbiol.">
        <title>Complete genome sequence of Corynebacterium casei LMG S-19264T (=DSM 44701T), isolated from a smear-ripened cheese.</title>
        <authorList>
            <consortium name="US DOE Joint Genome Institute (JGI-PGF)"/>
            <person name="Walter F."/>
            <person name="Albersmeier A."/>
            <person name="Kalinowski J."/>
            <person name="Ruckert C."/>
        </authorList>
    </citation>
    <scope>NUCLEOTIDE SEQUENCE</scope>
    <source>
        <strain evidence="7">CGMCC 1.14984</strain>
    </source>
</reference>
<name>A0A8J3A042_9PROT</name>
<protein>
    <submittedName>
        <fullName evidence="7">IclR family transcriptional regulator</fullName>
    </submittedName>
</protein>
<keyword evidence="1" id="KW-0805">Transcription regulation</keyword>
<dbReference type="GO" id="GO:0003677">
    <property type="term" value="F:DNA binding"/>
    <property type="evidence" value="ECO:0007669"/>
    <property type="project" value="UniProtKB-KW"/>
</dbReference>
<evidence type="ECO:0000313" key="8">
    <source>
        <dbReference type="EMBL" id="NHK26427.1"/>
    </source>
</evidence>
<dbReference type="GO" id="GO:0045892">
    <property type="term" value="P:negative regulation of DNA-templated transcription"/>
    <property type="evidence" value="ECO:0007669"/>
    <property type="project" value="TreeGrafter"/>
</dbReference>
<sequence length="269" mass="29586">MAEPKAKTSTKGTASKAPKEKGSSGAQTLMRGLDVLETVRDGPVSLNELSEELGLTRSTAHRLAAALVERRFLSFTPRGGYSLGPVILALGHCARLQIQLAQVARPVLENLAKQTDDIVHLGVIDGDEVLYLEKIPGKRRILISSHVGERQPIATTGLGKALILEESEAYWKRLYEMAAADAGNSMPVWMERMRSYQKGDYAFDLEENEDRVRCVAAPIRNVENKVVAAISLSSAAQYMSDERMQELVPVVQDATRQISRELGWQDPDA</sequence>
<dbReference type="PANTHER" id="PTHR30136">
    <property type="entry name" value="HELIX-TURN-HELIX TRANSCRIPTIONAL REGULATOR, ICLR FAMILY"/>
    <property type="match status" value="1"/>
</dbReference>
<dbReference type="PANTHER" id="PTHR30136:SF35">
    <property type="entry name" value="HTH-TYPE TRANSCRIPTIONAL REGULATOR RV1719"/>
    <property type="match status" value="1"/>
</dbReference>
<evidence type="ECO:0000256" key="3">
    <source>
        <dbReference type="ARBA" id="ARBA00023163"/>
    </source>
</evidence>
<dbReference type="InterPro" id="IPR050707">
    <property type="entry name" value="HTH_MetabolicPath_Reg"/>
</dbReference>
<feature type="domain" description="HTH iclR-type" evidence="5">
    <location>
        <begin position="26"/>
        <end position="85"/>
    </location>
</feature>
<dbReference type="SMART" id="SM00346">
    <property type="entry name" value="HTH_ICLR"/>
    <property type="match status" value="1"/>
</dbReference>
<keyword evidence="2" id="KW-0238">DNA-binding</keyword>
<evidence type="ECO:0000256" key="4">
    <source>
        <dbReference type="SAM" id="MobiDB-lite"/>
    </source>
</evidence>
<organism evidence="7 9">
    <name type="scientific">Aquisalinus luteolus</name>
    <dbReference type="NCBI Taxonomy" id="1566827"/>
    <lineage>
        <taxon>Bacteria</taxon>
        <taxon>Pseudomonadati</taxon>
        <taxon>Pseudomonadota</taxon>
        <taxon>Alphaproteobacteria</taxon>
        <taxon>Parvularculales</taxon>
        <taxon>Parvularculaceae</taxon>
        <taxon>Aquisalinus</taxon>
    </lineage>
</organism>
<feature type="domain" description="IclR-ED" evidence="6">
    <location>
        <begin position="86"/>
        <end position="264"/>
    </location>
</feature>
<dbReference type="Pfam" id="PF01614">
    <property type="entry name" value="IclR_C"/>
    <property type="match status" value="1"/>
</dbReference>
<dbReference type="Proteomes" id="UP000621856">
    <property type="component" value="Unassembled WGS sequence"/>
</dbReference>
<evidence type="ECO:0000259" key="6">
    <source>
        <dbReference type="PROSITE" id="PS51078"/>
    </source>
</evidence>
<evidence type="ECO:0000256" key="2">
    <source>
        <dbReference type="ARBA" id="ARBA00023125"/>
    </source>
</evidence>
<evidence type="ECO:0000313" key="10">
    <source>
        <dbReference type="Proteomes" id="UP000818603"/>
    </source>
</evidence>
<keyword evidence="10" id="KW-1185">Reference proteome</keyword>
<dbReference type="AlphaFoldDB" id="A0A8J3A042"/>